<dbReference type="GeneID" id="80820480"/>
<keyword evidence="2" id="KW-1185">Reference proteome</keyword>
<dbReference type="RefSeq" id="WP_074839048.1">
    <property type="nucleotide sequence ID" value="NZ_FNYY01000022.1"/>
</dbReference>
<gene>
    <name evidence="1" type="ORF">SAMN04487940_1223</name>
</gene>
<protein>
    <submittedName>
        <fullName evidence="1">Uncharacterized protein</fullName>
    </submittedName>
</protein>
<dbReference type="EMBL" id="FNYY01000022">
    <property type="protein sequence ID" value="SEK05603.1"/>
    <property type="molecule type" value="Genomic_DNA"/>
</dbReference>
<proteinExistence type="predicted"/>
<dbReference type="Proteomes" id="UP000182932">
    <property type="component" value="Unassembled WGS sequence"/>
</dbReference>
<evidence type="ECO:0000313" key="2">
    <source>
        <dbReference type="Proteomes" id="UP000182932"/>
    </source>
</evidence>
<accession>A0A975WE60</accession>
<reference evidence="1 2" key="1">
    <citation type="submission" date="2016-10" db="EMBL/GenBank/DDBJ databases">
        <authorList>
            <person name="Varghese N."/>
            <person name="Submissions S."/>
        </authorList>
    </citation>
    <scope>NUCLEOTIDE SEQUENCE [LARGE SCALE GENOMIC DNA]</scope>
    <source>
        <strain evidence="1 2">FF3</strain>
    </source>
</reference>
<dbReference type="AlphaFoldDB" id="A0A975WE60"/>
<name>A0A975WE60_9RHOB</name>
<sequence>MFDHHPKFTSPRTELQAFVENQHDGLLDAAEQLGGPDGLRLAHTVIDGLRRPQTPTERTLTACRELLELLMLEHVHDPARVEAERFALLDPAWPVVEDICLLADEFHDILEDYLNDASSKPVQVAA</sequence>
<organism evidence="1 2">
    <name type="scientific">Marinovum algicola</name>
    <dbReference type="NCBI Taxonomy" id="42444"/>
    <lineage>
        <taxon>Bacteria</taxon>
        <taxon>Pseudomonadati</taxon>
        <taxon>Pseudomonadota</taxon>
        <taxon>Alphaproteobacteria</taxon>
        <taxon>Rhodobacterales</taxon>
        <taxon>Roseobacteraceae</taxon>
        <taxon>Marinovum</taxon>
    </lineage>
</organism>
<evidence type="ECO:0000313" key="1">
    <source>
        <dbReference type="EMBL" id="SEK05603.1"/>
    </source>
</evidence>
<comment type="caution">
    <text evidence="1">The sequence shown here is derived from an EMBL/GenBank/DDBJ whole genome shotgun (WGS) entry which is preliminary data.</text>
</comment>